<evidence type="ECO:0000313" key="3">
    <source>
        <dbReference type="EMBL" id="PNU03299.1"/>
    </source>
</evidence>
<comment type="caution">
    <text evidence="3">The sequence shown here is derived from an EMBL/GenBank/DDBJ whole genome shotgun (WGS) entry which is preliminary data.</text>
</comment>
<name>A0A2K2FWY1_9SPHN</name>
<feature type="region of interest" description="Disordered" evidence="1">
    <location>
        <begin position="86"/>
        <end position="116"/>
    </location>
</feature>
<evidence type="ECO:0000259" key="2">
    <source>
        <dbReference type="SMART" id="SM00857"/>
    </source>
</evidence>
<dbReference type="AlphaFoldDB" id="A0A2K2FWY1"/>
<accession>A0A2K2FWY1</accession>
<dbReference type="InterPro" id="IPR006119">
    <property type="entry name" value="Resolv_N"/>
</dbReference>
<protein>
    <recommendedName>
        <fullName evidence="2">Resolvase/invertase-type recombinase catalytic domain-containing protein</fullName>
    </recommendedName>
</protein>
<dbReference type="GO" id="GO:0000150">
    <property type="term" value="F:DNA strand exchange activity"/>
    <property type="evidence" value="ECO:0007669"/>
    <property type="project" value="InterPro"/>
</dbReference>
<dbReference type="Gene3D" id="3.40.50.1390">
    <property type="entry name" value="Resolvase, N-terminal catalytic domain"/>
    <property type="match status" value="1"/>
</dbReference>
<dbReference type="RefSeq" id="WP_281256514.1">
    <property type="nucleotide sequence ID" value="NZ_LYMM01000051.1"/>
</dbReference>
<dbReference type="Pfam" id="PF00239">
    <property type="entry name" value="Resolvase"/>
    <property type="match status" value="1"/>
</dbReference>
<dbReference type="InterPro" id="IPR036162">
    <property type="entry name" value="Resolvase-like_N_sf"/>
</dbReference>
<keyword evidence="4" id="KW-1185">Reference proteome</keyword>
<dbReference type="Proteomes" id="UP000236327">
    <property type="component" value="Unassembled WGS sequence"/>
</dbReference>
<feature type="domain" description="Resolvase/invertase-type recombinase catalytic" evidence="2">
    <location>
        <begin position="2"/>
        <end position="104"/>
    </location>
</feature>
<reference evidence="3 4" key="1">
    <citation type="submission" date="2016-05" db="EMBL/GenBank/DDBJ databases">
        <title>Complete genome sequence of Novosphingobium guangzhouense SA925(T).</title>
        <authorList>
            <person name="Sha S."/>
        </authorList>
    </citation>
    <scope>NUCLEOTIDE SEQUENCE [LARGE SCALE GENOMIC DNA]</scope>
    <source>
        <strain evidence="3 4">SA925</strain>
    </source>
</reference>
<dbReference type="SMART" id="SM00857">
    <property type="entry name" value="Resolvase"/>
    <property type="match status" value="1"/>
</dbReference>
<organism evidence="3 4">
    <name type="scientific">Novosphingobium guangzhouense</name>
    <dbReference type="NCBI Taxonomy" id="1850347"/>
    <lineage>
        <taxon>Bacteria</taxon>
        <taxon>Pseudomonadati</taxon>
        <taxon>Pseudomonadota</taxon>
        <taxon>Alphaproteobacteria</taxon>
        <taxon>Sphingomonadales</taxon>
        <taxon>Sphingomonadaceae</taxon>
        <taxon>Novosphingobium</taxon>
    </lineage>
</organism>
<dbReference type="GO" id="GO:0003677">
    <property type="term" value="F:DNA binding"/>
    <property type="evidence" value="ECO:0007669"/>
    <property type="project" value="InterPro"/>
</dbReference>
<gene>
    <name evidence="3" type="ORF">A8V01_06050</name>
</gene>
<evidence type="ECO:0000256" key="1">
    <source>
        <dbReference type="SAM" id="MobiDB-lite"/>
    </source>
</evidence>
<evidence type="ECO:0000313" key="4">
    <source>
        <dbReference type="Proteomes" id="UP000236327"/>
    </source>
</evidence>
<dbReference type="EMBL" id="LYMM01000051">
    <property type="protein sequence ID" value="PNU03299.1"/>
    <property type="molecule type" value="Genomic_DNA"/>
</dbReference>
<dbReference type="SUPFAM" id="SSF53041">
    <property type="entry name" value="Resolvase-like"/>
    <property type="match status" value="1"/>
</dbReference>
<proteinExistence type="predicted"/>
<sequence>MAADCIYTDKSVTETNRMRAGLDQALATVRDGDTFVVPKLDGFAPSDPGARGEKVQLGARVHSPADPIGKMFVNIRATFAEFEADLTRQRTRSNMPDRYNRSPLDYQQSWPGEREP</sequence>